<dbReference type="AlphaFoldDB" id="A0A8D4VTB4"/>
<sequence length="117" mass="12474">MDHMTDRQQTADLLRLVLNVSRLLGKKRTASNADDLLLVAGVAVGQAEGKPMKAGKGALYVGMPRATTIRKLRELEARGVVRVLPGGQYVLGSALDSEKATEAMQAAVARGGYRQAQ</sequence>
<dbReference type="RefSeq" id="WP_054773083.1">
    <property type="nucleotide sequence ID" value="NZ_AP019782.1"/>
</dbReference>
<keyword evidence="2" id="KW-1185">Reference proteome</keyword>
<protein>
    <recommendedName>
        <fullName evidence="3">HTH iclR-type domain-containing protein</fullName>
    </recommendedName>
</protein>
<evidence type="ECO:0008006" key="3">
    <source>
        <dbReference type="Google" id="ProtNLM"/>
    </source>
</evidence>
<dbReference type="InterPro" id="IPR036390">
    <property type="entry name" value="WH_DNA-bd_sf"/>
</dbReference>
<evidence type="ECO:0000313" key="1">
    <source>
        <dbReference type="EMBL" id="BBL72139.1"/>
    </source>
</evidence>
<accession>A0A8D4VTB4</accession>
<gene>
    <name evidence="1" type="ORF">MoryE10_27450</name>
</gene>
<evidence type="ECO:0000313" key="2">
    <source>
        <dbReference type="Proteomes" id="UP000824988"/>
    </source>
</evidence>
<proteinExistence type="predicted"/>
<dbReference type="Proteomes" id="UP000824988">
    <property type="component" value="Chromosome"/>
</dbReference>
<name>A0A8D4VTB4_9GAMM</name>
<reference evidence="1" key="1">
    <citation type="submission" date="2019-06" db="EMBL/GenBank/DDBJ databases">
        <title>Complete genome sequence of Methylogaea oryzae strain JCM16910.</title>
        <authorList>
            <person name="Asakawa S."/>
        </authorList>
    </citation>
    <scope>NUCLEOTIDE SEQUENCE</scope>
    <source>
        <strain evidence="1">E10</strain>
    </source>
</reference>
<dbReference type="EMBL" id="AP019782">
    <property type="protein sequence ID" value="BBL72139.1"/>
    <property type="molecule type" value="Genomic_DNA"/>
</dbReference>
<dbReference type="SUPFAM" id="SSF46785">
    <property type="entry name" value="Winged helix' DNA-binding domain"/>
    <property type="match status" value="1"/>
</dbReference>
<dbReference type="KEGG" id="moz:MoryE10_27450"/>
<organism evidence="1 2">
    <name type="scientific">Methylogaea oryzae</name>
    <dbReference type="NCBI Taxonomy" id="1295382"/>
    <lineage>
        <taxon>Bacteria</taxon>
        <taxon>Pseudomonadati</taxon>
        <taxon>Pseudomonadota</taxon>
        <taxon>Gammaproteobacteria</taxon>
        <taxon>Methylococcales</taxon>
        <taxon>Methylococcaceae</taxon>
        <taxon>Methylogaea</taxon>
    </lineage>
</organism>